<keyword evidence="3" id="KW-1185">Reference proteome</keyword>
<dbReference type="GO" id="GO:0051213">
    <property type="term" value="F:dioxygenase activity"/>
    <property type="evidence" value="ECO:0007669"/>
    <property type="project" value="UniProtKB-KW"/>
</dbReference>
<dbReference type="InterPro" id="IPR026992">
    <property type="entry name" value="DIOX_N"/>
</dbReference>
<comment type="caution">
    <text evidence="2">The sequence shown here is derived from an EMBL/GenBank/DDBJ whole genome shotgun (WGS) entry which is preliminary data.</text>
</comment>
<name>A0A9N8HGY1_9STRA</name>
<dbReference type="SUPFAM" id="SSF51197">
    <property type="entry name" value="Clavaminate synthase-like"/>
    <property type="match status" value="1"/>
</dbReference>
<feature type="domain" description="Non-haem dioxygenase N-terminal" evidence="1">
    <location>
        <begin position="14"/>
        <end position="124"/>
    </location>
</feature>
<keyword evidence="2" id="KW-0223">Dioxygenase</keyword>
<dbReference type="EMBL" id="CAICTM010000667">
    <property type="protein sequence ID" value="CAB9514673.1"/>
    <property type="molecule type" value="Genomic_DNA"/>
</dbReference>
<dbReference type="Pfam" id="PF14226">
    <property type="entry name" value="DIOX_N"/>
    <property type="match status" value="1"/>
</dbReference>
<keyword evidence="2" id="KW-0560">Oxidoreductase</keyword>
<dbReference type="Proteomes" id="UP001153069">
    <property type="component" value="Unassembled WGS sequence"/>
</dbReference>
<dbReference type="PANTHER" id="PTHR47990">
    <property type="entry name" value="2-OXOGLUTARATE (2OG) AND FE(II)-DEPENDENT OXYGENASE SUPERFAMILY PROTEIN-RELATED"/>
    <property type="match status" value="1"/>
</dbReference>
<evidence type="ECO:0000313" key="3">
    <source>
        <dbReference type="Proteomes" id="UP001153069"/>
    </source>
</evidence>
<evidence type="ECO:0000259" key="1">
    <source>
        <dbReference type="Pfam" id="PF14226"/>
    </source>
</evidence>
<organism evidence="2 3">
    <name type="scientific">Seminavis robusta</name>
    <dbReference type="NCBI Taxonomy" id="568900"/>
    <lineage>
        <taxon>Eukaryota</taxon>
        <taxon>Sar</taxon>
        <taxon>Stramenopiles</taxon>
        <taxon>Ochrophyta</taxon>
        <taxon>Bacillariophyta</taxon>
        <taxon>Bacillariophyceae</taxon>
        <taxon>Bacillariophycidae</taxon>
        <taxon>Naviculales</taxon>
        <taxon>Naviculaceae</taxon>
        <taxon>Seminavis</taxon>
    </lineage>
</organism>
<dbReference type="InterPro" id="IPR027443">
    <property type="entry name" value="IPNS-like_sf"/>
</dbReference>
<evidence type="ECO:0000313" key="2">
    <source>
        <dbReference type="EMBL" id="CAB9514673.1"/>
    </source>
</evidence>
<dbReference type="Gene3D" id="2.60.120.330">
    <property type="entry name" value="B-lactam Antibiotic, Isopenicillin N Synthase, Chain"/>
    <property type="match status" value="1"/>
</dbReference>
<gene>
    <name evidence="2" type="ORF">SEMRO_668_G184260.1</name>
</gene>
<dbReference type="AlphaFoldDB" id="A0A9N8HGY1"/>
<accession>A0A9N8HGY1</accession>
<reference evidence="2" key="1">
    <citation type="submission" date="2020-06" db="EMBL/GenBank/DDBJ databases">
        <authorList>
            <consortium name="Plant Systems Biology data submission"/>
        </authorList>
    </citation>
    <scope>NUCLEOTIDE SEQUENCE</scope>
    <source>
        <strain evidence="2">D6</strain>
    </source>
</reference>
<dbReference type="OrthoDB" id="288590at2759"/>
<dbReference type="InterPro" id="IPR050231">
    <property type="entry name" value="Iron_ascorbate_oxido_reductase"/>
</dbReference>
<sequence>MKEGSSEAVGTFELPVVDFAPFSSASNGAESPSPEQQSVANAIDNACRTHGFVCLRNTGIARQALATTFDASQNLFGMTHELKAGLKQLDPIANIGYNGLGSEALNRRRAADLKEVFNVRQPDSNPDLFQGTPPGFQEASTQFWEQITLLSQQFSKCCAVALGLDLDYFSKTMTKMDLCTLRMLCYPPCPTTDSDAKDPSSSIRVGEHTDFGAYTFLFVHNLQDKSSHGLQVKPIEGGDLGCGSLVNRSDDMFISGWKDVIFDEATLAEMAQDDSCSVLVNTGALMARWTNDVWRATAHRVIVKPEARNSYRYSIAVFFDPDKETICSVHPKFVPQGQQPKYPPIQSLEYLLMKLREAQGAANENDNKGSGNE</sequence>
<protein>
    <submittedName>
        <fullName evidence="2">Oxoglutarate-dependent dioxygenase</fullName>
    </submittedName>
</protein>
<proteinExistence type="predicted"/>